<comment type="caution">
    <text evidence="3">The sequence shown here is derived from an EMBL/GenBank/DDBJ whole genome shotgun (WGS) entry which is preliminary data.</text>
</comment>
<feature type="chain" id="PRO_5024302978" description="DUF6383 domain-containing protein" evidence="1">
    <location>
        <begin position="24"/>
        <end position="404"/>
    </location>
</feature>
<name>A0A5M8P049_9BACT</name>
<gene>
    <name evidence="3" type="ORF">EZS26_002083</name>
</gene>
<sequence>MRKITLSLVLSVFVTISSFTAKATQSVGYKLWDSNKGLTSTLVPSDLEESGMEQHIQIKFDGAISLRADDATLKEQIIINMASSRKATFAVNATDPSVLDILLSIDDVVAAQANSSLTVKAADEENGLIPGIIDAAGNPVKLIPIASIQPTGAALEEVSSSIGTATTPASATYRMSSISLVRSMNFVQAQSTICENPNGYLWQPSFTFHSHMFFQMTALDHFTTLTTAAVDSLQKAGYTLELLPNSADENNPSIKLTALIPAEGEKLSWIMYHYPYRAAADRKFELAYAIESSQASQLVIDDAKAVLYNTEATAAEVAAAIALLSTTTGIHYVTEMAPAWTAYSGSKSVILKDVTKGSVITVYSISGQIAATVSAKSDTETIAVPSSGIYIVRVNEKAAKVLVK</sequence>
<dbReference type="InterPro" id="IPR045963">
    <property type="entry name" value="DUF6383"/>
</dbReference>
<evidence type="ECO:0000313" key="4">
    <source>
        <dbReference type="Proteomes" id="UP000324575"/>
    </source>
</evidence>
<feature type="domain" description="DUF6383" evidence="2">
    <location>
        <begin position="355"/>
        <end position="403"/>
    </location>
</feature>
<reference evidence="3 4" key="1">
    <citation type="submission" date="2019-03" db="EMBL/GenBank/DDBJ databases">
        <title>Single cell metagenomics reveals metabolic interactions within the superorganism composed of flagellate Streblomastix strix and complex community of Bacteroidetes bacteria on its surface.</title>
        <authorList>
            <person name="Treitli S.C."/>
            <person name="Kolisko M."/>
            <person name="Husnik F."/>
            <person name="Keeling P."/>
            <person name="Hampl V."/>
        </authorList>
    </citation>
    <scope>NUCLEOTIDE SEQUENCE [LARGE SCALE GENOMIC DNA]</scope>
    <source>
        <strain evidence="3">St1</strain>
    </source>
</reference>
<protein>
    <recommendedName>
        <fullName evidence="2">DUF6383 domain-containing protein</fullName>
    </recommendedName>
</protein>
<dbReference type="EMBL" id="SNRX01000014">
    <property type="protein sequence ID" value="KAA6301774.1"/>
    <property type="molecule type" value="Genomic_DNA"/>
</dbReference>
<organism evidence="3 4">
    <name type="scientific">Candidatus Ordinivivax streblomastigis</name>
    <dbReference type="NCBI Taxonomy" id="2540710"/>
    <lineage>
        <taxon>Bacteria</taxon>
        <taxon>Pseudomonadati</taxon>
        <taxon>Bacteroidota</taxon>
        <taxon>Bacteroidia</taxon>
        <taxon>Bacteroidales</taxon>
        <taxon>Candidatus Ordinivivax</taxon>
    </lineage>
</organism>
<dbReference type="AlphaFoldDB" id="A0A5M8P049"/>
<accession>A0A5M8P049</accession>
<dbReference type="Proteomes" id="UP000324575">
    <property type="component" value="Unassembled WGS sequence"/>
</dbReference>
<proteinExistence type="predicted"/>
<evidence type="ECO:0000313" key="3">
    <source>
        <dbReference type="EMBL" id="KAA6301774.1"/>
    </source>
</evidence>
<dbReference type="InterPro" id="IPR026444">
    <property type="entry name" value="Secre_tail"/>
</dbReference>
<evidence type="ECO:0000256" key="1">
    <source>
        <dbReference type="SAM" id="SignalP"/>
    </source>
</evidence>
<feature type="signal peptide" evidence="1">
    <location>
        <begin position="1"/>
        <end position="23"/>
    </location>
</feature>
<keyword evidence="1" id="KW-0732">Signal</keyword>
<dbReference type="NCBIfam" id="TIGR04183">
    <property type="entry name" value="Por_Secre_tail"/>
    <property type="match status" value="1"/>
</dbReference>
<evidence type="ECO:0000259" key="2">
    <source>
        <dbReference type="Pfam" id="PF19910"/>
    </source>
</evidence>
<dbReference type="Pfam" id="PF19910">
    <property type="entry name" value="DUF6383"/>
    <property type="match status" value="1"/>
</dbReference>